<proteinExistence type="predicted"/>
<keyword evidence="7" id="KW-0812">Transmembrane</keyword>
<evidence type="ECO:0000256" key="1">
    <source>
        <dbReference type="ARBA" id="ARBA00004123"/>
    </source>
</evidence>
<evidence type="ECO:0000256" key="7">
    <source>
        <dbReference type="SAM" id="Phobius"/>
    </source>
</evidence>
<comment type="caution">
    <text evidence="8">The sequence shown here is derived from an EMBL/GenBank/DDBJ whole genome shotgun (WGS) entry which is preliminary data.</text>
</comment>
<comment type="subcellular location">
    <subcellularLocation>
        <location evidence="1">Nucleus</location>
    </subcellularLocation>
</comment>
<evidence type="ECO:0000313" key="9">
    <source>
        <dbReference type="Proteomes" id="UP001610563"/>
    </source>
</evidence>
<evidence type="ECO:0008006" key="10">
    <source>
        <dbReference type="Google" id="ProtNLM"/>
    </source>
</evidence>
<reference evidence="8 9" key="1">
    <citation type="submission" date="2024-07" db="EMBL/GenBank/DDBJ databases">
        <title>Section-level genome sequencing and comparative genomics of Aspergillus sections Usti and Cavernicolus.</title>
        <authorList>
            <consortium name="Lawrence Berkeley National Laboratory"/>
            <person name="Nybo J.L."/>
            <person name="Vesth T.C."/>
            <person name="Theobald S."/>
            <person name="Frisvad J.C."/>
            <person name="Larsen T.O."/>
            <person name="Kjaerboelling I."/>
            <person name="Rothschild-Mancinelli K."/>
            <person name="Lyhne E.K."/>
            <person name="Kogle M.E."/>
            <person name="Barry K."/>
            <person name="Clum A."/>
            <person name="Na H."/>
            <person name="Ledsgaard L."/>
            <person name="Lin J."/>
            <person name="Lipzen A."/>
            <person name="Kuo A."/>
            <person name="Riley R."/>
            <person name="Mondo S."/>
            <person name="Labutti K."/>
            <person name="Haridas S."/>
            <person name="Pangalinan J."/>
            <person name="Salamov A.A."/>
            <person name="Simmons B.A."/>
            <person name="Magnuson J.K."/>
            <person name="Chen J."/>
            <person name="Drula E."/>
            <person name="Henrissat B."/>
            <person name="Wiebenga A."/>
            <person name="Lubbers R.J."/>
            <person name="Gomes A.C."/>
            <person name="Makela M.R."/>
            <person name="Stajich J."/>
            <person name="Grigoriev I.V."/>
            <person name="Mortensen U.H."/>
            <person name="De Vries R.P."/>
            <person name="Baker S.E."/>
            <person name="Andersen M.R."/>
        </authorList>
    </citation>
    <scope>NUCLEOTIDE SEQUENCE [LARGE SCALE GENOMIC DNA]</scope>
    <source>
        <strain evidence="8 9">CBS 209.92</strain>
    </source>
</reference>
<keyword evidence="2" id="KW-0479">Metal-binding</keyword>
<keyword evidence="4" id="KW-0863">Zinc-finger</keyword>
<evidence type="ECO:0000256" key="2">
    <source>
        <dbReference type="ARBA" id="ARBA00022723"/>
    </source>
</evidence>
<accession>A0ABR4FNX0</accession>
<feature type="transmembrane region" description="Helical" evidence="7">
    <location>
        <begin position="12"/>
        <end position="30"/>
    </location>
</feature>
<keyword evidence="7" id="KW-0472">Membrane</keyword>
<sequence length="344" mass="38548">MAQHLKAFSAYTYRITYCIFTLMTLINIAFDVPAALYLEDRFGIPCHESQWTAKSAQEWAGTTLGLTPVTDYCSGAAIADQLLTDEANHIPRQISAFGCHIIISCLVQRIILFRKAFRGPADEHCKPMFSRFLRALRRWQQVWESEPSASLSPSSPHGPMLFNSTALLRLAYIRLVADYSLVRNMFSWCDSNPSIETSIQTAYTIERGPDATRAALHACLALRVPAQLGFNVVARTSFWVWSVQHAVCYFECALVLSQWLLCFATEGAAAISPEEWKVIGLVQQVLSSPVSHSSGPTADTFREMSSAVVQRWSQLLDTKETTVWGLIPRLSHVLRLHAEHIQNP</sequence>
<dbReference type="InterPro" id="IPR051059">
    <property type="entry name" value="VerF-like"/>
</dbReference>
<evidence type="ECO:0000313" key="8">
    <source>
        <dbReference type="EMBL" id="KAL2784946.1"/>
    </source>
</evidence>
<name>A0ABR4FNX0_9EURO</name>
<keyword evidence="7" id="KW-1133">Transmembrane helix</keyword>
<keyword evidence="3" id="KW-0677">Repeat</keyword>
<dbReference type="Proteomes" id="UP001610563">
    <property type="component" value="Unassembled WGS sequence"/>
</dbReference>
<evidence type="ECO:0000256" key="6">
    <source>
        <dbReference type="ARBA" id="ARBA00023242"/>
    </source>
</evidence>
<dbReference type="EMBL" id="JBFTWV010000161">
    <property type="protein sequence ID" value="KAL2784946.1"/>
    <property type="molecule type" value="Genomic_DNA"/>
</dbReference>
<evidence type="ECO:0000256" key="4">
    <source>
        <dbReference type="ARBA" id="ARBA00022771"/>
    </source>
</evidence>
<keyword evidence="5" id="KW-0862">Zinc</keyword>
<organism evidence="8 9">
    <name type="scientific">Aspergillus keveii</name>
    <dbReference type="NCBI Taxonomy" id="714993"/>
    <lineage>
        <taxon>Eukaryota</taxon>
        <taxon>Fungi</taxon>
        <taxon>Dikarya</taxon>
        <taxon>Ascomycota</taxon>
        <taxon>Pezizomycotina</taxon>
        <taxon>Eurotiomycetes</taxon>
        <taxon>Eurotiomycetidae</taxon>
        <taxon>Eurotiales</taxon>
        <taxon>Aspergillaceae</taxon>
        <taxon>Aspergillus</taxon>
        <taxon>Aspergillus subgen. Nidulantes</taxon>
    </lineage>
</organism>
<keyword evidence="6" id="KW-0539">Nucleus</keyword>
<dbReference type="PANTHER" id="PTHR40626:SF10">
    <property type="entry name" value="C2H2-TYPE DOMAIN-CONTAINING PROTEIN"/>
    <property type="match status" value="1"/>
</dbReference>
<evidence type="ECO:0000256" key="5">
    <source>
        <dbReference type="ARBA" id="ARBA00022833"/>
    </source>
</evidence>
<gene>
    <name evidence="8" type="ORF">BJX66DRAFT_73829</name>
</gene>
<dbReference type="PANTHER" id="PTHR40626">
    <property type="entry name" value="MIP31509P"/>
    <property type="match status" value="1"/>
</dbReference>
<evidence type="ECO:0000256" key="3">
    <source>
        <dbReference type="ARBA" id="ARBA00022737"/>
    </source>
</evidence>
<protein>
    <recommendedName>
        <fullName evidence="10">C6 transcription factor</fullName>
    </recommendedName>
</protein>
<keyword evidence="9" id="KW-1185">Reference proteome</keyword>